<dbReference type="Proteomes" id="UP000280792">
    <property type="component" value="Unassembled WGS sequence"/>
</dbReference>
<name>A0A3P3VRB2_9GAMM</name>
<feature type="domain" description="BD-FAE-like" evidence="2">
    <location>
        <begin position="59"/>
        <end position="163"/>
    </location>
</feature>
<dbReference type="InterPro" id="IPR029058">
    <property type="entry name" value="AB_hydrolase_fold"/>
</dbReference>
<evidence type="ECO:0000259" key="2">
    <source>
        <dbReference type="Pfam" id="PF20434"/>
    </source>
</evidence>
<evidence type="ECO:0000313" key="4">
    <source>
        <dbReference type="Proteomes" id="UP000280792"/>
    </source>
</evidence>
<keyword evidence="4" id="KW-1185">Reference proteome</keyword>
<dbReference type="GO" id="GO:0016787">
    <property type="term" value="F:hydrolase activity"/>
    <property type="evidence" value="ECO:0007669"/>
    <property type="project" value="UniProtKB-KW"/>
</dbReference>
<gene>
    <name evidence="3" type="ORF">D0544_09755</name>
</gene>
<evidence type="ECO:0000256" key="1">
    <source>
        <dbReference type="ARBA" id="ARBA00022801"/>
    </source>
</evidence>
<accession>A0A3P3VRB2</accession>
<keyword evidence="1 3" id="KW-0378">Hydrolase</keyword>
<dbReference type="InterPro" id="IPR050300">
    <property type="entry name" value="GDXG_lipolytic_enzyme"/>
</dbReference>
<reference evidence="3 4" key="1">
    <citation type="submission" date="2018-08" db="EMBL/GenBank/DDBJ databases">
        <authorList>
            <person name="Khan S.A."/>
        </authorList>
    </citation>
    <scope>NUCLEOTIDE SEQUENCE [LARGE SCALE GENOMIC DNA]</scope>
    <source>
        <strain evidence="3 4">GTF-13</strain>
    </source>
</reference>
<protein>
    <submittedName>
        <fullName evidence="3">Alpha/beta hydrolase</fullName>
    </submittedName>
</protein>
<dbReference type="EMBL" id="QWEZ01000001">
    <property type="protein sequence ID" value="RRJ85322.1"/>
    <property type="molecule type" value="Genomic_DNA"/>
</dbReference>
<dbReference type="Pfam" id="PF20434">
    <property type="entry name" value="BD-FAE"/>
    <property type="match status" value="1"/>
</dbReference>
<proteinExistence type="predicted"/>
<reference evidence="3 4" key="2">
    <citation type="submission" date="2018-12" db="EMBL/GenBank/DDBJ databases">
        <title>Simiduia agarivorans gen. nov., sp. nov., a marine, agarolytic bacterium isolated from shallow coastal water from Keelung, Taiwan.</title>
        <authorList>
            <person name="Shieh W.Y."/>
        </authorList>
    </citation>
    <scope>NUCLEOTIDE SEQUENCE [LARGE SCALE GENOMIC DNA]</scope>
    <source>
        <strain evidence="3 4">GTF-13</strain>
    </source>
</reference>
<dbReference type="Gene3D" id="3.40.50.1820">
    <property type="entry name" value="alpha/beta hydrolase"/>
    <property type="match status" value="1"/>
</dbReference>
<sequence length="286" mass="32536">MLDPLLRISGEEACQQYMARRAVPEHPQFFERWAARSETLRQEYRRQRLMQSDNPREFIDLYWPKSLSSDQLHLFIHGGYWQSQHPDSFGFLARPFLERGIPFAVMGYPLCPDVSMVELAQSVQRRLSRLWRERLSLPLEVNRIHLSGHSAGGHLAALMGCQGWGGELVDAVGSILSLSGLFELSPLMHTPINDALRLHSDQARELSPLRLKALLSIPHAMVVGERESVAFHRQSDIFSHHLQIQGIPCERWDAEGCNHFSVLDNFAEPNSASQRWALQQMLPAAG</sequence>
<organism evidence="3 4">
    <name type="scientific">Aestuariirhabdus litorea</name>
    <dbReference type="NCBI Taxonomy" id="2528527"/>
    <lineage>
        <taxon>Bacteria</taxon>
        <taxon>Pseudomonadati</taxon>
        <taxon>Pseudomonadota</taxon>
        <taxon>Gammaproteobacteria</taxon>
        <taxon>Oceanospirillales</taxon>
        <taxon>Aestuariirhabdaceae</taxon>
        <taxon>Aestuariirhabdus</taxon>
    </lineage>
</organism>
<comment type="caution">
    <text evidence="3">The sequence shown here is derived from an EMBL/GenBank/DDBJ whole genome shotgun (WGS) entry which is preliminary data.</text>
</comment>
<dbReference type="PANTHER" id="PTHR48081">
    <property type="entry name" value="AB HYDROLASE SUPERFAMILY PROTEIN C4A8.06C"/>
    <property type="match status" value="1"/>
</dbReference>
<dbReference type="SUPFAM" id="SSF53474">
    <property type="entry name" value="alpha/beta-Hydrolases"/>
    <property type="match status" value="1"/>
</dbReference>
<evidence type="ECO:0000313" key="3">
    <source>
        <dbReference type="EMBL" id="RRJ85322.1"/>
    </source>
</evidence>
<dbReference type="RefSeq" id="WP_125015748.1">
    <property type="nucleotide sequence ID" value="NZ_QWEZ01000001.1"/>
</dbReference>
<dbReference type="PANTHER" id="PTHR48081:SF33">
    <property type="entry name" value="KYNURENINE FORMAMIDASE"/>
    <property type="match status" value="1"/>
</dbReference>
<dbReference type="InterPro" id="IPR049492">
    <property type="entry name" value="BD-FAE-like_dom"/>
</dbReference>
<dbReference type="AlphaFoldDB" id="A0A3P3VRB2"/>